<keyword evidence="1" id="KW-1133">Transmembrane helix</keyword>
<evidence type="ECO:0000313" key="3">
    <source>
        <dbReference type="Proteomes" id="UP001597116"/>
    </source>
</evidence>
<gene>
    <name evidence="2" type="ORF">ACFQ4C_09945</name>
</gene>
<evidence type="ECO:0008006" key="4">
    <source>
        <dbReference type="Google" id="ProtNLM"/>
    </source>
</evidence>
<reference evidence="3" key="1">
    <citation type="journal article" date="2019" name="Int. J. Syst. Evol. Microbiol.">
        <title>The Global Catalogue of Microorganisms (GCM) 10K type strain sequencing project: providing services to taxonomists for standard genome sequencing and annotation.</title>
        <authorList>
            <consortium name="The Broad Institute Genomics Platform"/>
            <consortium name="The Broad Institute Genome Sequencing Center for Infectious Disease"/>
            <person name="Wu L."/>
            <person name="Ma J."/>
        </authorList>
    </citation>
    <scope>NUCLEOTIDE SEQUENCE [LARGE SCALE GENOMIC DNA]</scope>
    <source>
        <strain evidence="3">CCUG 55608</strain>
    </source>
</reference>
<dbReference type="RefSeq" id="WP_265991816.1">
    <property type="nucleotide sequence ID" value="NZ_CP110973.1"/>
</dbReference>
<accession>A0ABW3QHT5</accession>
<protein>
    <recommendedName>
        <fullName evidence="4">CcoQ/FixQ family Cbb3-type cytochrome c oxidase assembly chaperone</fullName>
    </recommendedName>
</protein>
<sequence length="56" mass="6444">MFKQFISKIPGADLYMVGSFVTFLAFFLLVGLYLVLVDKKYVRQMSQMPLDESTTD</sequence>
<comment type="caution">
    <text evidence="2">The sequence shown here is derived from an EMBL/GenBank/DDBJ whole genome shotgun (WGS) entry which is preliminary data.</text>
</comment>
<organism evidence="2 3">
    <name type="scientific">Larkinella insperata</name>
    <dbReference type="NCBI Taxonomy" id="332158"/>
    <lineage>
        <taxon>Bacteria</taxon>
        <taxon>Pseudomonadati</taxon>
        <taxon>Bacteroidota</taxon>
        <taxon>Cytophagia</taxon>
        <taxon>Cytophagales</taxon>
        <taxon>Spirosomataceae</taxon>
        <taxon>Larkinella</taxon>
    </lineage>
</organism>
<dbReference type="EMBL" id="JBHTLP010000008">
    <property type="protein sequence ID" value="MFD1141433.1"/>
    <property type="molecule type" value="Genomic_DNA"/>
</dbReference>
<keyword evidence="3" id="KW-1185">Reference proteome</keyword>
<dbReference type="Proteomes" id="UP001597116">
    <property type="component" value="Unassembled WGS sequence"/>
</dbReference>
<evidence type="ECO:0000256" key="1">
    <source>
        <dbReference type="SAM" id="Phobius"/>
    </source>
</evidence>
<feature type="transmembrane region" description="Helical" evidence="1">
    <location>
        <begin position="14"/>
        <end position="36"/>
    </location>
</feature>
<keyword evidence="1" id="KW-0472">Membrane</keyword>
<proteinExistence type="predicted"/>
<evidence type="ECO:0000313" key="2">
    <source>
        <dbReference type="EMBL" id="MFD1141433.1"/>
    </source>
</evidence>
<keyword evidence="1" id="KW-0812">Transmembrane</keyword>
<name>A0ABW3QHT5_9BACT</name>